<proteinExistence type="predicted"/>
<evidence type="ECO:0000313" key="2">
    <source>
        <dbReference type="Proteomes" id="UP000294003"/>
    </source>
</evidence>
<dbReference type="EMBL" id="QJNS01000247">
    <property type="protein sequence ID" value="RYO81610.1"/>
    <property type="molecule type" value="Genomic_DNA"/>
</dbReference>
<evidence type="ECO:0000313" key="1">
    <source>
        <dbReference type="EMBL" id="RYO81610.1"/>
    </source>
</evidence>
<organism evidence="1 2">
    <name type="scientific">Monosporascus cannonballus</name>
    <dbReference type="NCBI Taxonomy" id="155416"/>
    <lineage>
        <taxon>Eukaryota</taxon>
        <taxon>Fungi</taxon>
        <taxon>Dikarya</taxon>
        <taxon>Ascomycota</taxon>
        <taxon>Pezizomycotina</taxon>
        <taxon>Sordariomycetes</taxon>
        <taxon>Xylariomycetidae</taxon>
        <taxon>Xylariales</taxon>
        <taxon>Xylariales incertae sedis</taxon>
        <taxon>Monosporascus</taxon>
    </lineage>
</organism>
<reference evidence="1 2" key="1">
    <citation type="submission" date="2018-06" db="EMBL/GenBank/DDBJ databases">
        <title>Complete Genomes of Monosporascus.</title>
        <authorList>
            <person name="Robinson A.J."/>
            <person name="Natvig D.O."/>
        </authorList>
    </citation>
    <scope>NUCLEOTIDE SEQUENCE [LARGE SCALE GENOMIC DNA]</scope>
    <source>
        <strain evidence="1 2">CBS 609.92</strain>
    </source>
</reference>
<accession>A0ABY0H0C2</accession>
<sequence length="84" mass="9534">MDMDVDMDKAAKDDDEMSRFIKKEEGAKYETGALKQVSNVLASSDALEQKRKNDIKKTDVAQAPDFNGISTFQHQHMNTGYYNK</sequence>
<protein>
    <submittedName>
        <fullName evidence="1">Uncharacterized protein</fullName>
    </submittedName>
</protein>
<comment type="caution">
    <text evidence="1">The sequence shown here is derived from an EMBL/GenBank/DDBJ whole genome shotgun (WGS) entry which is preliminary data.</text>
</comment>
<gene>
    <name evidence="1" type="ORF">DL762_007025</name>
</gene>
<name>A0ABY0H0C2_9PEZI</name>
<dbReference type="Proteomes" id="UP000294003">
    <property type="component" value="Unassembled WGS sequence"/>
</dbReference>
<keyword evidence="2" id="KW-1185">Reference proteome</keyword>